<gene>
    <name evidence="1" type="ORF">I4F81_000655</name>
</gene>
<reference evidence="1" key="1">
    <citation type="submission" date="2019-11" db="EMBL/GenBank/DDBJ databases">
        <title>Nori genome reveals adaptations in red seaweeds to the harsh intertidal environment.</title>
        <authorList>
            <person name="Wang D."/>
            <person name="Mao Y."/>
        </authorList>
    </citation>
    <scope>NUCLEOTIDE SEQUENCE</scope>
    <source>
        <tissue evidence="1">Gametophyte</tissue>
    </source>
</reference>
<dbReference type="EMBL" id="CM020618">
    <property type="protein sequence ID" value="KAK1858041.1"/>
    <property type="molecule type" value="Genomic_DNA"/>
</dbReference>
<keyword evidence="2" id="KW-1185">Reference proteome</keyword>
<accession>A0ACC3BJX1</accession>
<evidence type="ECO:0000313" key="2">
    <source>
        <dbReference type="Proteomes" id="UP000798662"/>
    </source>
</evidence>
<proteinExistence type="predicted"/>
<sequence>MASAHPASCVFAVVAGGSPVRLHDATTGGLRATYTPRHRGEFLDPPYAVAWTGGGRGLLAGGARGVAAFDPTRPAEPPLAHVDVRALPPLGVVSCLAASPPAGVGAGGGAGVVVVGSFNGALLLLPPARGGAGGGTAGLCTRGATVLAPRGGTGPTAGGVTCVRVAADGVTVVAGARRSAAVGVWDIRALRCGGGGVSTATGADPLFELPVDSGGPQRLHLDVSACGRWVVAGDAAGGVTLFSLSTGATVTRMCESPAGQDPLRGSPRRVGAPPSPSPPGTRVHLALAAGV</sequence>
<evidence type="ECO:0000313" key="1">
    <source>
        <dbReference type="EMBL" id="KAK1858041.1"/>
    </source>
</evidence>
<protein>
    <submittedName>
        <fullName evidence="1">Uncharacterized protein</fullName>
    </submittedName>
</protein>
<dbReference type="Proteomes" id="UP000798662">
    <property type="component" value="Chromosome 1"/>
</dbReference>
<comment type="caution">
    <text evidence="1">The sequence shown here is derived from an EMBL/GenBank/DDBJ whole genome shotgun (WGS) entry which is preliminary data.</text>
</comment>
<organism evidence="1 2">
    <name type="scientific">Pyropia yezoensis</name>
    <name type="common">Susabi-nori</name>
    <name type="synonym">Porphyra yezoensis</name>
    <dbReference type="NCBI Taxonomy" id="2788"/>
    <lineage>
        <taxon>Eukaryota</taxon>
        <taxon>Rhodophyta</taxon>
        <taxon>Bangiophyceae</taxon>
        <taxon>Bangiales</taxon>
        <taxon>Bangiaceae</taxon>
        <taxon>Pyropia</taxon>
    </lineage>
</organism>
<name>A0ACC3BJX1_PYRYE</name>